<sequence length="278" mass="31150">MQDQIPQPLISIVADYISNAEVHASLNNLFAYADAPGEPPDGSKATKALEWLRRINKESPEPFVVLGKLIENYMEAEDAENETISFFGEKIENKKFEFKQKIEKMLAKYGYRYLVGGIITDGSSAPSQSLQEAIRGRNVPAIEAEFNRALEHVFKEPKESVSAACNILESVFKIFITDEQLEMPAKQDLQNVWKVVRENLGMDSKRVEDDDLKRILSGLSSVVDGIGALRTHASTAHGAGRNAYNIKPRHARLAINSAHTFVLFILETWDERKNVSSK</sequence>
<name>A0A0T9KX10_YERKR</name>
<proteinExistence type="predicted"/>
<feature type="domain" description="Abortive infection protein-like C-terminal" evidence="1">
    <location>
        <begin position="191"/>
        <end position="267"/>
    </location>
</feature>
<dbReference type="RefSeq" id="WP_050118607.1">
    <property type="nucleotide sequence ID" value="NZ_CAWMAB010000003.1"/>
</dbReference>
<accession>A0A0T9KX10</accession>
<evidence type="ECO:0000259" key="1">
    <source>
        <dbReference type="Pfam" id="PF14355"/>
    </source>
</evidence>
<dbReference type="EMBL" id="CPYI01000003">
    <property type="protein sequence ID" value="CNE38120.1"/>
    <property type="molecule type" value="Genomic_DNA"/>
</dbReference>
<dbReference type="AlphaFoldDB" id="A0A0T9KX10"/>
<reference evidence="2 3" key="1">
    <citation type="submission" date="2015-03" db="EMBL/GenBank/DDBJ databases">
        <authorList>
            <person name="Murphy D."/>
        </authorList>
    </citation>
    <scope>NUCLEOTIDE SEQUENCE [LARGE SCALE GENOMIC DNA]</scope>
    <source>
        <strain evidence="2 3">FCF326</strain>
    </source>
</reference>
<gene>
    <name evidence="2" type="ORF">ERS008491_01131</name>
</gene>
<dbReference type="Proteomes" id="UP000045824">
    <property type="component" value="Unassembled WGS sequence"/>
</dbReference>
<protein>
    <recommendedName>
        <fullName evidence="1">Abortive infection protein-like C-terminal domain-containing protein</fullName>
    </recommendedName>
</protein>
<evidence type="ECO:0000313" key="2">
    <source>
        <dbReference type="EMBL" id="CNE38120.1"/>
    </source>
</evidence>
<dbReference type="Pfam" id="PF14355">
    <property type="entry name" value="Abi_C"/>
    <property type="match status" value="1"/>
</dbReference>
<dbReference type="InterPro" id="IPR026001">
    <property type="entry name" value="Abi-like_C"/>
</dbReference>
<evidence type="ECO:0000313" key="3">
    <source>
        <dbReference type="Proteomes" id="UP000045824"/>
    </source>
</evidence>
<organism evidence="2 3">
    <name type="scientific">Yersinia kristensenii</name>
    <dbReference type="NCBI Taxonomy" id="28152"/>
    <lineage>
        <taxon>Bacteria</taxon>
        <taxon>Pseudomonadati</taxon>
        <taxon>Pseudomonadota</taxon>
        <taxon>Gammaproteobacteria</taxon>
        <taxon>Enterobacterales</taxon>
        <taxon>Yersiniaceae</taxon>
        <taxon>Yersinia</taxon>
    </lineage>
</organism>